<protein>
    <submittedName>
        <fullName evidence="1">Uncharacterized protein</fullName>
    </submittedName>
</protein>
<evidence type="ECO:0000313" key="1">
    <source>
        <dbReference type="EMBL" id="GAN43837.1"/>
    </source>
</evidence>
<reference evidence="1" key="1">
    <citation type="submission" date="2015-03" db="EMBL/GenBank/DDBJ databases">
        <title>Draft genome sequence of Mizugakiibacter sediminis skMP5.</title>
        <authorList>
            <person name="Watanabe T."/>
            <person name="Kojima H."/>
            <person name="Fukui M."/>
        </authorList>
    </citation>
    <scope>NUCLEOTIDE SEQUENCE</scope>
    <source>
        <strain evidence="1">SkMP5</strain>
    </source>
</reference>
<name>A0A0S6YXF5_9GAMM</name>
<dbReference type="EMBL" id="DF952378">
    <property type="protein sequence ID" value="GAN43837.1"/>
    <property type="molecule type" value="Genomic_DNA"/>
</dbReference>
<gene>
    <name evidence="1" type="ORF">MBSD_0350</name>
</gene>
<organism evidence="1">
    <name type="scientific">Mizugakiibacter sediminis</name>
    <dbReference type="NCBI Taxonomy" id="1475481"/>
    <lineage>
        <taxon>Bacteria</taxon>
        <taxon>Pseudomonadati</taxon>
        <taxon>Pseudomonadota</taxon>
        <taxon>Gammaproteobacteria</taxon>
        <taxon>Lysobacterales</taxon>
        <taxon>Rhodanobacteraceae</taxon>
        <taxon>Mizugakiibacter</taxon>
    </lineage>
</organism>
<accession>A0A0S6YXF5</accession>
<sequence length="74" mass="7592">MNRSPAWFALNCARTAAVIAFCDAPTPAHRAALEAITADPQRDLFNKRAAHAGVATGGQPEPQGCGDAFLGVAG</sequence>
<proteinExistence type="predicted"/>
<dbReference type="AlphaFoldDB" id="A0A0S6YXF5"/>
<dbReference type="HOGENOM" id="CLU_2683802_0_0_6"/>